<feature type="compositionally biased region" description="Polar residues" evidence="1">
    <location>
        <begin position="111"/>
        <end position="126"/>
    </location>
</feature>
<proteinExistence type="predicted"/>
<evidence type="ECO:0000313" key="3">
    <source>
        <dbReference type="EMBL" id="KGP63422.1"/>
    </source>
</evidence>
<gene>
    <name evidence="3" type="ORF">EP47_09420</name>
</gene>
<dbReference type="RefSeq" id="WP_035888860.1">
    <property type="nucleotide sequence ID" value="NZ_JNCF01000017.1"/>
</dbReference>
<sequence>MKYLISLVFFIPLLSSCTVIQEDFYQPGYLESAPRVEVNRYYPQGYYNRQHYRSNNRYYYAAPRGKVYHNHPDARGNAVIVNPSHPQSSIEIRPNVHEHTANDSSVHRHPFSNSSGSVHGHPNSNVHGHDDVQGTITQNEQAYGSRPEEQKRIHGHS</sequence>
<dbReference type="Proteomes" id="UP000054422">
    <property type="component" value="Unassembled WGS sequence"/>
</dbReference>
<feature type="chain" id="PRO_5001993680" description="Spore coat protein" evidence="2">
    <location>
        <begin position="22"/>
        <end position="157"/>
    </location>
</feature>
<organism evidence="3 4">
    <name type="scientific">Legionella norrlandica</name>
    <dbReference type="NCBI Taxonomy" id="1498499"/>
    <lineage>
        <taxon>Bacteria</taxon>
        <taxon>Pseudomonadati</taxon>
        <taxon>Pseudomonadota</taxon>
        <taxon>Gammaproteobacteria</taxon>
        <taxon>Legionellales</taxon>
        <taxon>Legionellaceae</taxon>
        <taxon>Legionella</taxon>
    </lineage>
</organism>
<accession>A0A0A2SRR5</accession>
<comment type="caution">
    <text evidence="3">The sequence shown here is derived from an EMBL/GenBank/DDBJ whole genome shotgun (WGS) entry which is preliminary data.</text>
</comment>
<evidence type="ECO:0008006" key="5">
    <source>
        <dbReference type="Google" id="ProtNLM"/>
    </source>
</evidence>
<name>A0A0A2SRR5_9GAMM</name>
<keyword evidence="2" id="KW-0732">Signal</keyword>
<feature type="signal peptide" evidence="2">
    <location>
        <begin position="1"/>
        <end position="21"/>
    </location>
</feature>
<feature type="compositionally biased region" description="Basic and acidic residues" evidence="1">
    <location>
        <begin position="146"/>
        <end position="157"/>
    </location>
</feature>
<keyword evidence="4" id="KW-1185">Reference proteome</keyword>
<protein>
    <recommendedName>
        <fullName evidence="5">Spore coat protein</fullName>
    </recommendedName>
</protein>
<evidence type="ECO:0000313" key="4">
    <source>
        <dbReference type="Proteomes" id="UP000054422"/>
    </source>
</evidence>
<evidence type="ECO:0000256" key="1">
    <source>
        <dbReference type="SAM" id="MobiDB-lite"/>
    </source>
</evidence>
<dbReference type="STRING" id="1498499.EP47_09420"/>
<reference evidence="3 4" key="1">
    <citation type="submission" date="2014-05" db="EMBL/GenBank/DDBJ databases">
        <authorList>
            <person name="Rizzardi K."/>
            <person name="Winiecka-Krusnell J."/>
            <person name="Ramliden M."/>
            <person name="Alm E."/>
            <person name="Andersson S."/>
            <person name="Byfors S."/>
        </authorList>
    </citation>
    <scope>NUCLEOTIDE SEQUENCE [LARGE SCALE GENOMIC DNA]</scope>
    <source>
        <strain evidence="3 4">LEGN</strain>
    </source>
</reference>
<evidence type="ECO:0000256" key="2">
    <source>
        <dbReference type="SAM" id="SignalP"/>
    </source>
</evidence>
<feature type="region of interest" description="Disordered" evidence="1">
    <location>
        <begin position="84"/>
        <end position="157"/>
    </location>
</feature>
<dbReference type="AlphaFoldDB" id="A0A0A2SRR5"/>
<dbReference type="EMBL" id="JNCF01000017">
    <property type="protein sequence ID" value="KGP63422.1"/>
    <property type="molecule type" value="Genomic_DNA"/>
</dbReference>
<dbReference type="PROSITE" id="PS51257">
    <property type="entry name" value="PROKAR_LIPOPROTEIN"/>
    <property type="match status" value="1"/>
</dbReference>